<organism evidence="22">
    <name type="scientific">Echinococcus granulosus</name>
    <name type="common">Hydatid tapeworm</name>
    <dbReference type="NCBI Taxonomy" id="6210"/>
    <lineage>
        <taxon>Eukaryota</taxon>
        <taxon>Metazoa</taxon>
        <taxon>Spiralia</taxon>
        <taxon>Lophotrochozoa</taxon>
        <taxon>Platyhelminthes</taxon>
        <taxon>Cestoda</taxon>
        <taxon>Eucestoda</taxon>
        <taxon>Cyclophyllidea</taxon>
        <taxon>Taeniidae</taxon>
        <taxon>Echinococcus</taxon>
        <taxon>Echinococcus granulosus group</taxon>
    </lineage>
</organism>
<keyword evidence="12" id="KW-1071">Ligand-gated ion channel</keyword>
<feature type="binding site" evidence="15">
    <location>
        <position position="813"/>
    </location>
    <ligand>
        <name>L-glutamate</name>
        <dbReference type="ChEBI" id="CHEBI:29985"/>
    </ligand>
</feature>
<dbReference type="FunFam" id="1.10.287.70:FF:000010">
    <property type="entry name" value="Putative glutamate receptor ionotropic kainate 1"/>
    <property type="match status" value="1"/>
</dbReference>
<accession>A0A068WE97</accession>
<evidence type="ECO:0000256" key="17">
    <source>
        <dbReference type="PIRSR" id="PIRSR601508-3"/>
    </source>
</evidence>
<evidence type="ECO:0000256" key="6">
    <source>
        <dbReference type="ARBA" id="ARBA00023018"/>
    </source>
</evidence>
<dbReference type="Pfam" id="PF00060">
    <property type="entry name" value="Lig_chan"/>
    <property type="match status" value="1"/>
</dbReference>
<feature type="compositionally biased region" description="Pro residues" evidence="18">
    <location>
        <begin position="1033"/>
        <end position="1044"/>
    </location>
</feature>
<reference evidence="24" key="3">
    <citation type="submission" date="2020-10" db="UniProtKB">
        <authorList>
            <consortium name="WormBaseParasite"/>
        </authorList>
    </citation>
    <scope>IDENTIFICATION</scope>
</reference>
<dbReference type="InterPro" id="IPR001508">
    <property type="entry name" value="Iono_Glu_rcpt_met"/>
</dbReference>
<evidence type="ECO:0000256" key="10">
    <source>
        <dbReference type="ARBA" id="ARBA00023180"/>
    </source>
</evidence>
<evidence type="ECO:0000313" key="22">
    <source>
        <dbReference type="EMBL" id="CDS18403.1"/>
    </source>
</evidence>
<dbReference type="SMART" id="SM00918">
    <property type="entry name" value="Lig_chan-Glu_bd"/>
    <property type="match status" value="1"/>
</dbReference>
<dbReference type="PRINTS" id="PR00177">
    <property type="entry name" value="NMDARECEPTOR"/>
</dbReference>
<evidence type="ECO:0000256" key="2">
    <source>
        <dbReference type="ARBA" id="ARBA00022475"/>
    </source>
</evidence>
<keyword evidence="9 22" id="KW-0675">Receptor</keyword>
<dbReference type="SUPFAM" id="SSF81324">
    <property type="entry name" value="Voltage-gated potassium channels"/>
    <property type="match status" value="1"/>
</dbReference>
<dbReference type="InterPro" id="IPR001828">
    <property type="entry name" value="ANF_lig-bd_rcpt"/>
</dbReference>
<feature type="region of interest" description="Disordered" evidence="18">
    <location>
        <begin position="1013"/>
        <end position="1077"/>
    </location>
</feature>
<feature type="disulfide bond" evidence="17">
    <location>
        <begin position="825"/>
        <end position="883"/>
    </location>
</feature>
<evidence type="ECO:0000256" key="1">
    <source>
        <dbReference type="ARBA" id="ARBA00022448"/>
    </source>
</evidence>
<feature type="compositionally biased region" description="Polar residues" evidence="18">
    <location>
        <begin position="1045"/>
        <end position="1061"/>
    </location>
</feature>
<feature type="transmembrane region" description="Helical" evidence="19">
    <location>
        <begin position="901"/>
        <end position="921"/>
    </location>
</feature>
<dbReference type="InterPro" id="IPR015683">
    <property type="entry name" value="Ionotropic_Glu_rcpt"/>
</dbReference>
<keyword evidence="13" id="KW-0407">Ion channel</keyword>
<evidence type="ECO:0000256" key="11">
    <source>
        <dbReference type="ARBA" id="ARBA00023257"/>
    </source>
</evidence>
<evidence type="ECO:0000256" key="4">
    <source>
        <dbReference type="ARBA" id="ARBA00022729"/>
    </source>
</evidence>
<keyword evidence="4" id="KW-0732">Signal</keyword>
<dbReference type="SUPFAM" id="SSF53850">
    <property type="entry name" value="Periplasmic binding protein-like II"/>
    <property type="match status" value="1"/>
</dbReference>
<keyword evidence="17" id="KW-1015">Disulfide bond</keyword>
<feature type="transmembrane region" description="Helical" evidence="19">
    <location>
        <begin position="717"/>
        <end position="738"/>
    </location>
</feature>
<keyword evidence="5 19" id="KW-1133">Transmembrane helix</keyword>
<evidence type="ECO:0000256" key="9">
    <source>
        <dbReference type="ARBA" id="ARBA00023170"/>
    </source>
</evidence>
<evidence type="ECO:0000313" key="24">
    <source>
        <dbReference type="WBParaSite" id="EgrG_000618700"/>
    </source>
</evidence>
<dbReference type="WBParaSite" id="EgrG_000618700">
    <property type="protein sequence ID" value="EgrG_000618700"/>
    <property type="gene ID" value="EgrG_000618700"/>
</dbReference>
<dbReference type="Gene3D" id="1.10.287.70">
    <property type="match status" value="1"/>
</dbReference>
<feature type="binding site" evidence="15">
    <location>
        <position position="766"/>
    </location>
    <ligand>
        <name>L-glutamate</name>
        <dbReference type="ChEBI" id="CHEBI:29985"/>
    </ligand>
</feature>
<evidence type="ECO:0000313" key="23">
    <source>
        <dbReference type="Proteomes" id="UP000492820"/>
    </source>
</evidence>
<dbReference type="GO" id="GO:0038023">
    <property type="term" value="F:signaling receptor activity"/>
    <property type="evidence" value="ECO:0007669"/>
    <property type="project" value="InterPro"/>
</dbReference>
<evidence type="ECO:0000256" key="13">
    <source>
        <dbReference type="ARBA" id="ARBA00023303"/>
    </source>
</evidence>
<dbReference type="AlphaFoldDB" id="A0A068WE97"/>
<dbReference type="SMART" id="SM00079">
    <property type="entry name" value="PBPe"/>
    <property type="match status" value="1"/>
</dbReference>
<dbReference type="InterPro" id="IPR001320">
    <property type="entry name" value="Iontro_rcpt_C"/>
</dbReference>
<evidence type="ECO:0000256" key="14">
    <source>
        <dbReference type="ARBA" id="ARBA00034104"/>
    </source>
</evidence>
<evidence type="ECO:0000256" key="16">
    <source>
        <dbReference type="PIRSR" id="PIRSR601508-2"/>
    </source>
</evidence>
<keyword evidence="3 19" id="KW-0812">Transmembrane</keyword>
<dbReference type="OrthoDB" id="549353at2759"/>
<dbReference type="GO" id="GO:0015276">
    <property type="term" value="F:ligand-gated monoatomic ion channel activity"/>
    <property type="evidence" value="ECO:0007669"/>
    <property type="project" value="InterPro"/>
</dbReference>
<keyword evidence="10" id="KW-0325">Glycoprotein</keyword>
<evidence type="ECO:0000256" key="15">
    <source>
        <dbReference type="PIRSR" id="PIRSR601508-1"/>
    </source>
</evidence>
<feature type="site" description="Interaction with the cone snail toxin Con-ikot-ikot" evidence="16">
    <location>
        <position position="859"/>
    </location>
</feature>
<evidence type="ECO:0000259" key="21">
    <source>
        <dbReference type="SMART" id="SM00918"/>
    </source>
</evidence>
<keyword evidence="7" id="KW-0406">Ion transport</keyword>
<feature type="site" description="Interaction with the cone snail toxin Con-ikot-ikot" evidence="16">
    <location>
        <position position="772"/>
    </location>
</feature>
<feature type="site" description="Crucial to convey clamshell closure to channel opening" evidence="16">
    <location>
        <position position="745"/>
    </location>
</feature>
<dbReference type="Gene3D" id="3.40.190.10">
    <property type="entry name" value="Periplasmic binding protein-like II"/>
    <property type="match status" value="2"/>
</dbReference>
<keyword evidence="2" id="KW-1003">Cell membrane</keyword>
<dbReference type="Pfam" id="PF01094">
    <property type="entry name" value="ANF_receptor"/>
    <property type="match status" value="1"/>
</dbReference>
<reference evidence="22" key="2">
    <citation type="submission" date="2014-06" db="EMBL/GenBank/DDBJ databases">
        <authorList>
            <person name="Aslett M."/>
        </authorList>
    </citation>
    <scope>NUCLEOTIDE SEQUENCE</scope>
</reference>
<feature type="domain" description="Ionotropic glutamate receptor L-glutamate and glycine-binding" evidence="21">
    <location>
        <begin position="514"/>
        <end position="575"/>
    </location>
</feature>
<keyword evidence="8 19" id="KW-0472">Membrane</keyword>
<sequence length="1077" mass="121352">MTARPADNVDCTSASHARMHARAHSIRLVVIRRQIVTAIRRAFRVSKHLRDCGLRLKTLSSEMFNQMVKLHGLIVLMVMLSVSANPDDSLNRTRRQTSAMFTIGAVLDSLDHGTEQAMLSGLQTVKMIYSKDDSRGQPLIKPAVIWIPKEKFLTATNDACELLRVGVVAFVSPPDPLIRQSVRMVSKQFHIPIIETHWDTDRSNSRFAINIHPSHDAFGDAVFEYLSSYSKWNHVVLVLADYGNIVKHTAWLNNFEGTLVIRTLGADRFKWKAIVAELASSDARNFLLDIPYWYAKDFLVLAYVHNMTGEQYNYVFTDWDTHLLDLSAFKIDDGASISTFSIIPNVGVHEPYGRGPFVENLRSTINKIERAQRYSDILPFLTASASLIYDSMLLFGLTLLTLKDPITARPGALTCDSEGAVFWPHGERLVREVKAFNSSKIPTITGQILFDRHSYRSNFNMSILSLQNSGLQEIGYWTHRDRLQITHPIKKKKKIPKKPLTTVTLRVTTVPDTPFVIPKKFDAYGQPLKTPDAWEGYCVDLLNLISQDVGFNYTIDITMDHYGSRHVNESGEVYYNGIVGVVHRGEADMAVAALTITYEREQVLDFSTPFMTLGGSLLFMRPKTQKPSIFSFLQPLSPTVWAYVITTYIVVSVGLFLVARLSPYEWQNPHPCEAFSEEKENQFTVLSSFWFFITPLLNQGTEMAPHTISTRLLTGIWWFFALILISTYTANLAAFLTVDTTELPIESVEDLVAQTKIKYGTLQSGSSHDFFKYSRIPVFQRMWEFMSKNDVFVQNTEEGIERVLKGDYVFVLESSWNEFYNKRDCRLMQIGRQLDSKGYGIGLQQGSPYRDPISESILKLQKAQTLDQLKRKWWTEFNISEPCANAKEGSKEAKPLGIEQVGGVFVLLIIGFFWAFIVSVIEFCVHNKACVKSQGALFSEMWKELKFAMRCMTPSTRAKSSTPVIHEPTPVSITAAPEKPERSAEQETIEPVSVQSQGMLTVPMAESNEALLCPSANDTSSSGGSSVEDTYPLPVPPPPPPLPPQNTAGSPWSHLNNTQKKLPSMGEDWWTISQSAV</sequence>
<protein>
    <submittedName>
        <fullName evidence="22 24">Glutamate receptor ionotropic kainate 2</fullName>
    </submittedName>
</protein>
<dbReference type="GO" id="GO:0045211">
    <property type="term" value="C:postsynaptic membrane"/>
    <property type="evidence" value="ECO:0007669"/>
    <property type="project" value="UniProtKB-SubCell"/>
</dbReference>
<gene>
    <name evidence="22" type="ORF">EgrG_000618700</name>
</gene>
<dbReference type="PANTHER" id="PTHR18966">
    <property type="entry name" value="IONOTROPIC GLUTAMATE RECEPTOR"/>
    <property type="match status" value="1"/>
</dbReference>
<dbReference type="EMBL" id="LK028578">
    <property type="protein sequence ID" value="CDS18403.1"/>
    <property type="molecule type" value="Genomic_DNA"/>
</dbReference>
<evidence type="ECO:0000256" key="3">
    <source>
        <dbReference type="ARBA" id="ARBA00022692"/>
    </source>
</evidence>
<reference evidence="22 23" key="1">
    <citation type="journal article" date="2013" name="Nature">
        <title>The genomes of four tapeworm species reveal adaptations to parasitism.</title>
        <authorList>
            <person name="Tsai I.J."/>
            <person name="Zarowiecki M."/>
            <person name="Holroyd N."/>
            <person name="Garciarrubio A."/>
            <person name="Sanchez-Flores A."/>
            <person name="Brooks K.L."/>
            <person name="Tracey A."/>
            <person name="Bobes R.J."/>
            <person name="Fragoso G."/>
            <person name="Sciutto E."/>
            <person name="Aslett M."/>
            <person name="Beasley H."/>
            <person name="Bennett H.M."/>
            <person name="Cai J."/>
            <person name="Camicia F."/>
            <person name="Clark R."/>
            <person name="Cucher M."/>
            <person name="De Silva N."/>
            <person name="Day T.A."/>
            <person name="Deplazes P."/>
            <person name="Estrada K."/>
            <person name="Fernandez C."/>
            <person name="Holland P.W."/>
            <person name="Hou J."/>
            <person name="Hu S."/>
            <person name="Huckvale T."/>
            <person name="Hung S.S."/>
            <person name="Kamenetzky L."/>
            <person name="Keane J.A."/>
            <person name="Kiss F."/>
            <person name="Koziol U."/>
            <person name="Lambert O."/>
            <person name="Liu K."/>
            <person name="Luo X."/>
            <person name="Luo Y."/>
            <person name="Macchiaroli N."/>
            <person name="Nichol S."/>
            <person name="Paps J."/>
            <person name="Parkinson J."/>
            <person name="Pouchkina-Stantcheva N."/>
            <person name="Riddiford N."/>
            <person name="Rosenzvit M."/>
            <person name="Salinas G."/>
            <person name="Wasmuth J.D."/>
            <person name="Zamanian M."/>
            <person name="Zheng Y."/>
            <person name="Cai X."/>
            <person name="Soberon X."/>
            <person name="Olson P.D."/>
            <person name="Laclette J.P."/>
            <person name="Brehm K."/>
            <person name="Berriman M."/>
            <person name="Garciarrubio A."/>
            <person name="Bobes R.J."/>
            <person name="Fragoso G."/>
            <person name="Sanchez-Flores A."/>
            <person name="Estrada K."/>
            <person name="Cevallos M.A."/>
            <person name="Morett E."/>
            <person name="Gonzalez V."/>
            <person name="Portillo T."/>
            <person name="Ochoa-Leyva A."/>
            <person name="Jose M.V."/>
            <person name="Sciutto E."/>
            <person name="Landa A."/>
            <person name="Jimenez L."/>
            <person name="Valdes V."/>
            <person name="Carrero J.C."/>
            <person name="Larralde C."/>
            <person name="Morales-Montor J."/>
            <person name="Limon-Lason J."/>
            <person name="Soberon X."/>
            <person name="Laclette J.P."/>
        </authorList>
    </citation>
    <scope>NUCLEOTIDE SEQUENCE [LARGE SCALE GENOMIC DNA]</scope>
</reference>
<evidence type="ECO:0000256" key="18">
    <source>
        <dbReference type="SAM" id="MobiDB-lite"/>
    </source>
</evidence>
<proteinExistence type="predicted"/>
<dbReference type="InterPro" id="IPR019594">
    <property type="entry name" value="Glu/Gly-bd"/>
</dbReference>
<keyword evidence="6" id="KW-0770">Synapse</keyword>
<feature type="site" description="Interaction with the cone snail toxin Con-ikot-ikot" evidence="16">
    <location>
        <position position="565"/>
    </location>
</feature>
<dbReference type="Proteomes" id="UP000492820">
    <property type="component" value="Unassembled WGS sequence"/>
</dbReference>
<keyword evidence="11" id="KW-0628">Postsynaptic cell membrane</keyword>
<feature type="domain" description="Ionotropic glutamate receptor C-terminal" evidence="20">
    <location>
        <begin position="504"/>
        <end position="876"/>
    </location>
</feature>
<comment type="subcellular location">
    <subcellularLocation>
        <location evidence="14">Postsynaptic cell membrane</location>
        <topology evidence="14">Multi-pass membrane protein</topology>
    </subcellularLocation>
</comment>
<dbReference type="Pfam" id="PF10613">
    <property type="entry name" value="Lig_chan-Glu_bd"/>
    <property type="match status" value="1"/>
</dbReference>
<evidence type="ECO:0000256" key="12">
    <source>
        <dbReference type="ARBA" id="ARBA00023286"/>
    </source>
</evidence>
<keyword evidence="1" id="KW-0813">Transport</keyword>
<dbReference type="SUPFAM" id="SSF53822">
    <property type="entry name" value="Periplasmic binding protein-like I"/>
    <property type="match status" value="1"/>
</dbReference>
<feature type="transmembrane region" description="Helical" evidence="19">
    <location>
        <begin position="640"/>
        <end position="659"/>
    </location>
</feature>
<evidence type="ECO:0000256" key="19">
    <source>
        <dbReference type="SAM" id="Phobius"/>
    </source>
</evidence>
<dbReference type="InterPro" id="IPR028082">
    <property type="entry name" value="Peripla_BP_I"/>
</dbReference>
<evidence type="ECO:0000256" key="5">
    <source>
        <dbReference type="ARBA" id="ARBA00022989"/>
    </source>
</evidence>
<evidence type="ECO:0000259" key="20">
    <source>
        <dbReference type="SMART" id="SM00079"/>
    </source>
</evidence>
<dbReference type="FunFam" id="3.40.190.10:FF:000060">
    <property type="entry name" value="Glutamate receptor ionotropic, kainate 1"/>
    <property type="match status" value="1"/>
</dbReference>
<evidence type="ECO:0000256" key="8">
    <source>
        <dbReference type="ARBA" id="ARBA00023136"/>
    </source>
</evidence>
<feature type="binding site" evidence="15">
    <location>
        <position position="767"/>
    </location>
    <ligand>
        <name>L-glutamate</name>
        <dbReference type="ChEBI" id="CHEBI:29985"/>
    </ligand>
</feature>
<dbReference type="FunFam" id="3.40.190.10:FF:000210">
    <property type="entry name" value="Glutamate receptor ionotropic, kainate 1"/>
    <property type="match status" value="1"/>
</dbReference>
<dbReference type="Gene3D" id="3.40.50.2300">
    <property type="match status" value="2"/>
</dbReference>
<feature type="binding site" evidence="15">
    <location>
        <position position="600"/>
    </location>
    <ligand>
        <name>L-glutamate</name>
        <dbReference type="ChEBI" id="CHEBI:29985"/>
    </ligand>
</feature>
<name>A0A068WE97_ECHGR</name>
<evidence type="ECO:0000256" key="7">
    <source>
        <dbReference type="ARBA" id="ARBA00023065"/>
    </source>
</evidence>
<feature type="binding site" evidence="15">
    <location>
        <position position="595"/>
    </location>
    <ligand>
        <name>L-glutamate</name>
        <dbReference type="ChEBI" id="CHEBI:29985"/>
    </ligand>
</feature>